<dbReference type="RefSeq" id="WP_379574437.1">
    <property type="nucleotide sequence ID" value="NZ_JBHUFV010000033.1"/>
</dbReference>
<evidence type="ECO:0000313" key="3">
    <source>
        <dbReference type="Proteomes" id="UP001597368"/>
    </source>
</evidence>
<proteinExistence type="predicted"/>
<keyword evidence="3" id="KW-1185">Reference proteome</keyword>
<feature type="signal peptide" evidence="1">
    <location>
        <begin position="1"/>
        <end position="31"/>
    </location>
</feature>
<dbReference type="Proteomes" id="UP001597368">
    <property type="component" value="Unassembled WGS sequence"/>
</dbReference>
<gene>
    <name evidence="2" type="ORF">ACFSKW_23235</name>
</gene>
<sequence>MFSITKTIAAVSLAASAMVVPMTLTAQPASAATTATTADVASVDLHTATNTWGRPPRWAKKRRPVIKICIIKNSVIGVGNAKGKVAKGGSRNDNNRVRVC</sequence>
<evidence type="ECO:0000256" key="1">
    <source>
        <dbReference type="SAM" id="SignalP"/>
    </source>
</evidence>
<dbReference type="EMBL" id="JBHUFV010000033">
    <property type="protein sequence ID" value="MFD1934385.1"/>
    <property type="molecule type" value="Genomic_DNA"/>
</dbReference>
<reference evidence="3" key="1">
    <citation type="journal article" date="2019" name="Int. J. Syst. Evol. Microbiol.">
        <title>The Global Catalogue of Microorganisms (GCM) 10K type strain sequencing project: providing services to taxonomists for standard genome sequencing and annotation.</title>
        <authorList>
            <consortium name="The Broad Institute Genomics Platform"/>
            <consortium name="The Broad Institute Genome Sequencing Center for Infectious Disease"/>
            <person name="Wu L."/>
            <person name="Ma J."/>
        </authorList>
    </citation>
    <scope>NUCLEOTIDE SEQUENCE [LARGE SCALE GENOMIC DNA]</scope>
    <source>
        <strain evidence="3">ICMP 6774ER</strain>
    </source>
</reference>
<protein>
    <submittedName>
        <fullName evidence="2">Uncharacterized protein</fullName>
    </submittedName>
</protein>
<organism evidence="2 3">
    <name type="scientific">Nonomuraea mangrovi</name>
    <dbReference type="NCBI Taxonomy" id="2316207"/>
    <lineage>
        <taxon>Bacteria</taxon>
        <taxon>Bacillati</taxon>
        <taxon>Actinomycetota</taxon>
        <taxon>Actinomycetes</taxon>
        <taxon>Streptosporangiales</taxon>
        <taxon>Streptosporangiaceae</taxon>
        <taxon>Nonomuraea</taxon>
    </lineage>
</organism>
<name>A0ABW4SXK3_9ACTN</name>
<evidence type="ECO:0000313" key="2">
    <source>
        <dbReference type="EMBL" id="MFD1934385.1"/>
    </source>
</evidence>
<comment type="caution">
    <text evidence="2">The sequence shown here is derived from an EMBL/GenBank/DDBJ whole genome shotgun (WGS) entry which is preliminary data.</text>
</comment>
<feature type="chain" id="PRO_5045890526" evidence="1">
    <location>
        <begin position="32"/>
        <end position="100"/>
    </location>
</feature>
<accession>A0ABW4SXK3</accession>
<keyword evidence="1" id="KW-0732">Signal</keyword>